<comment type="caution">
    <text evidence="1">The sequence shown here is derived from an EMBL/GenBank/DDBJ whole genome shotgun (WGS) entry which is preliminary data.</text>
</comment>
<keyword evidence="2" id="KW-1185">Reference proteome</keyword>
<evidence type="ECO:0000313" key="2">
    <source>
        <dbReference type="Proteomes" id="UP001470230"/>
    </source>
</evidence>
<proteinExistence type="predicted"/>
<dbReference type="EMBL" id="JAPFFF010000023">
    <property type="protein sequence ID" value="KAK8852840.1"/>
    <property type="molecule type" value="Genomic_DNA"/>
</dbReference>
<reference evidence="1 2" key="1">
    <citation type="submission" date="2024-04" db="EMBL/GenBank/DDBJ databases">
        <title>Tritrichomonas musculus Genome.</title>
        <authorList>
            <person name="Alves-Ferreira E."/>
            <person name="Grigg M."/>
            <person name="Lorenzi H."/>
            <person name="Galac M."/>
        </authorList>
    </citation>
    <scope>NUCLEOTIDE SEQUENCE [LARGE SCALE GENOMIC DNA]</scope>
    <source>
        <strain evidence="1 2">EAF2021</strain>
    </source>
</reference>
<evidence type="ECO:0008006" key="3">
    <source>
        <dbReference type="Google" id="ProtNLM"/>
    </source>
</evidence>
<dbReference type="Proteomes" id="UP001470230">
    <property type="component" value="Unassembled WGS sequence"/>
</dbReference>
<dbReference type="SUPFAM" id="SSF54236">
    <property type="entry name" value="Ubiquitin-like"/>
    <property type="match status" value="1"/>
</dbReference>
<dbReference type="InterPro" id="IPR029071">
    <property type="entry name" value="Ubiquitin-like_domsf"/>
</dbReference>
<gene>
    <name evidence="1" type="ORF">M9Y10_017832</name>
</gene>
<protein>
    <recommendedName>
        <fullName evidence="3">Ubiquitin-like domain-containing protein</fullName>
    </recommendedName>
</protein>
<sequence length="205" mass="23670">MLSLKLVYPGKYLAQIEVLADAKISNIRTVEDNDVQFCYNGYFLNETKSFSFYNLSENDTIIVVPSTAERQINQNNYAKLSNNISKFFSHMKKSQNSSLCSSGSFSKNESSYYNKFYDPSFQREVSRIRDIEFIRMEYKPKFLRKIQMKHNIFIDSQKNNQSDSFSLFSSNNNSQIDNSGEMSTVIGPQSLEPCIDPLPIINFND</sequence>
<evidence type="ECO:0000313" key="1">
    <source>
        <dbReference type="EMBL" id="KAK8852840.1"/>
    </source>
</evidence>
<name>A0ABR2HUM6_9EUKA</name>
<organism evidence="1 2">
    <name type="scientific">Tritrichomonas musculus</name>
    <dbReference type="NCBI Taxonomy" id="1915356"/>
    <lineage>
        <taxon>Eukaryota</taxon>
        <taxon>Metamonada</taxon>
        <taxon>Parabasalia</taxon>
        <taxon>Tritrichomonadida</taxon>
        <taxon>Tritrichomonadidae</taxon>
        <taxon>Tritrichomonas</taxon>
    </lineage>
</organism>
<accession>A0ABR2HUM6</accession>